<dbReference type="Proteomes" id="UP000714275">
    <property type="component" value="Unassembled WGS sequence"/>
</dbReference>
<evidence type="ECO:0000313" key="2">
    <source>
        <dbReference type="Proteomes" id="UP000714275"/>
    </source>
</evidence>
<dbReference type="OrthoDB" id="3059979at2759"/>
<dbReference type="EMBL" id="JABBWD010000057">
    <property type="protein sequence ID" value="KAG1771672.1"/>
    <property type="molecule type" value="Genomic_DNA"/>
</dbReference>
<sequence>MNLFPASADVESDAQSAVESAYIAWLCIEFETKNVIITFILLIHDPQLLKSRQRTLEETAAIFDGEEAMTQIHDKAAAYAGLTHYVSAQEKDMKSDFKMQSLSNLFPSLSHIRGGL</sequence>
<evidence type="ECO:0000313" key="1">
    <source>
        <dbReference type="EMBL" id="KAG1771672.1"/>
    </source>
</evidence>
<name>A0A9P7CXY0_9AGAM</name>
<reference evidence="1" key="1">
    <citation type="journal article" date="2020" name="New Phytol.">
        <title>Comparative genomics reveals dynamic genome evolution in host specialist ectomycorrhizal fungi.</title>
        <authorList>
            <person name="Lofgren L.A."/>
            <person name="Nguyen N.H."/>
            <person name="Vilgalys R."/>
            <person name="Ruytinx J."/>
            <person name="Liao H.L."/>
            <person name="Branco S."/>
            <person name="Kuo A."/>
            <person name="LaButti K."/>
            <person name="Lipzen A."/>
            <person name="Andreopoulos W."/>
            <person name="Pangilinan J."/>
            <person name="Riley R."/>
            <person name="Hundley H."/>
            <person name="Na H."/>
            <person name="Barry K."/>
            <person name="Grigoriev I.V."/>
            <person name="Stajich J.E."/>
            <person name="Kennedy P.G."/>
        </authorList>
    </citation>
    <scope>NUCLEOTIDE SEQUENCE</scope>
    <source>
        <strain evidence="1">DOB743</strain>
    </source>
</reference>
<dbReference type="AlphaFoldDB" id="A0A9P7CXY0"/>
<gene>
    <name evidence="1" type="ORF">EV702DRAFT_1048889</name>
</gene>
<keyword evidence="2" id="KW-1185">Reference proteome</keyword>
<organism evidence="1 2">
    <name type="scientific">Suillus placidus</name>
    <dbReference type="NCBI Taxonomy" id="48579"/>
    <lineage>
        <taxon>Eukaryota</taxon>
        <taxon>Fungi</taxon>
        <taxon>Dikarya</taxon>
        <taxon>Basidiomycota</taxon>
        <taxon>Agaricomycotina</taxon>
        <taxon>Agaricomycetes</taxon>
        <taxon>Agaricomycetidae</taxon>
        <taxon>Boletales</taxon>
        <taxon>Suillineae</taxon>
        <taxon>Suillaceae</taxon>
        <taxon>Suillus</taxon>
    </lineage>
</organism>
<comment type="caution">
    <text evidence="1">The sequence shown here is derived from an EMBL/GenBank/DDBJ whole genome shotgun (WGS) entry which is preliminary data.</text>
</comment>
<proteinExistence type="predicted"/>
<protein>
    <submittedName>
        <fullName evidence="1">Uncharacterized protein</fullName>
    </submittedName>
</protein>
<accession>A0A9P7CXY0</accession>